<dbReference type="GO" id="GO:0032543">
    <property type="term" value="P:mitochondrial translation"/>
    <property type="evidence" value="ECO:0007669"/>
    <property type="project" value="InterPro"/>
</dbReference>
<keyword evidence="2" id="KW-1185">Reference proteome</keyword>
<evidence type="ECO:0000313" key="1">
    <source>
        <dbReference type="EMBL" id="RXK39888.1"/>
    </source>
</evidence>
<organism evidence="1 2">
    <name type="scientific">Tremella mesenterica</name>
    <name type="common">Jelly fungus</name>
    <dbReference type="NCBI Taxonomy" id="5217"/>
    <lineage>
        <taxon>Eukaryota</taxon>
        <taxon>Fungi</taxon>
        <taxon>Dikarya</taxon>
        <taxon>Basidiomycota</taxon>
        <taxon>Agaricomycotina</taxon>
        <taxon>Tremellomycetes</taxon>
        <taxon>Tremellales</taxon>
        <taxon>Tremellaceae</taxon>
        <taxon>Tremella</taxon>
    </lineage>
</organism>
<dbReference type="InParanoid" id="A0A4Q1BPQ2"/>
<sequence length="199" mass="22457">MSLPLAGPSRQTFLYIKSIRSKKISEVISTTQRYASGPNPHLTPLDAKQDALRSLLYPPEASSSSSPVGPYHPSLLPRLKHVIGDPEVHETIERAYKLHLRLQRETQARSLQLKYRAMVEACEELSRMSEEGEVEKNVYDRAMTKSGQSEKVEGEIKRGNPEVKWAAARLEGLFPREMGVPVESRGKGWDYGWRRPGSD</sequence>
<dbReference type="EMBL" id="SDIL01000025">
    <property type="protein sequence ID" value="RXK39888.1"/>
    <property type="molecule type" value="Genomic_DNA"/>
</dbReference>
<accession>A0A4Q1BPQ2</accession>
<dbReference type="VEuPathDB" id="FungiDB:TREMEDRAFT_66002"/>
<dbReference type="OrthoDB" id="2098203at2759"/>
<dbReference type="STRING" id="5217.A0A4Q1BPQ2"/>
<dbReference type="AlphaFoldDB" id="A0A4Q1BPQ2"/>
<dbReference type="GO" id="GO:0003735">
    <property type="term" value="F:structural constituent of ribosome"/>
    <property type="evidence" value="ECO:0007669"/>
    <property type="project" value="InterPro"/>
</dbReference>
<comment type="caution">
    <text evidence="1">The sequence shown here is derived from an EMBL/GenBank/DDBJ whole genome shotgun (WGS) entry which is preliminary data.</text>
</comment>
<reference evidence="1 2" key="1">
    <citation type="submission" date="2016-06" db="EMBL/GenBank/DDBJ databases">
        <title>Evolution of pathogenesis and genome organization in the Tremellales.</title>
        <authorList>
            <person name="Cuomo C."/>
            <person name="Litvintseva A."/>
            <person name="Heitman J."/>
            <person name="Chen Y."/>
            <person name="Sun S."/>
            <person name="Springer D."/>
            <person name="Dromer F."/>
            <person name="Young S."/>
            <person name="Zeng Q."/>
            <person name="Chapman S."/>
            <person name="Gujja S."/>
            <person name="Saif S."/>
            <person name="Birren B."/>
        </authorList>
    </citation>
    <scope>NUCLEOTIDE SEQUENCE [LARGE SCALE GENOMIC DNA]</scope>
    <source>
        <strain evidence="1 2">ATCC 28783</strain>
    </source>
</reference>
<name>A0A4Q1BPQ2_TREME</name>
<proteinExistence type="predicted"/>
<dbReference type="InterPro" id="IPR042831">
    <property type="entry name" value="Ribosomal_mL40_fung"/>
</dbReference>
<protein>
    <submittedName>
        <fullName evidence="1">Uncharacterized protein</fullName>
    </submittedName>
</protein>
<dbReference type="Proteomes" id="UP000289152">
    <property type="component" value="Unassembled WGS sequence"/>
</dbReference>
<dbReference type="GO" id="GO:0005739">
    <property type="term" value="C:mitochondrion"/>
    <property type="evidence" value="ECO:0007669"/>
    <property type="project" value="GOC"/>
</dbReference>
<dbReference type="PANTHER" id="PTHR39150:SF1">
    <property type="entry name" value="LARGE RIBOSOMAL SUBUNIT PROTEIN ML40"/>
    <property type="match status" value="1"/>
</dbReference>
<dbReference type="PANTHER" id="PTHR39150">
    <property type="entry name" value="54S RIBOSOMAL PROTEIN L28, MITOCHONDRIAL"/>
    <property type="match status" value="1"/>
</dbReference>
<dbReference type="Gene3D" id="6.10.250.3440">
    <property type="match status" value="1"/>
</dbReference>
<gene>
    <name evidence="1" type="ORF">M231_02822</name>
</gene>
<evidence type="ECO:0000313" key="2">
    <source>
        <dbReference type="Proteomes" id="UP000289152"/>
    </source>
</evidence>